<dbReference type="Proteomes" id="UP001265746">
    <property type="component" value="Unassembled WGS sequence"/>
</dbReference>
<evidence type="ECO:0000256" key="7">
    <source>
        <dbReference type="SAM" id="MobiDB-lite"/>
    </source>
</evidence>
<evidence type="ECO:0000313" key="9">
    <source>
        <dbReference type="EMBL" id="KAK2604290.1"/>
    </source>
</evidence>
<evidence type="ECO:0000256" key="4">
    <source>
        <dbReference type="ARBA" id="ARBA00023242"/>
    </source>
</evidence>
<feature type="region of interest" description="Disordered" evidence="7">
    <location>
        <begin position="187"/>
        <end position="243"/>
    </location>
</feature>
<comment type="caution">
    <text evidence="9">The sequence shown here is derived from an EMBL/GenBank/DDBJ whole genome shotgun (WGS) entry which is preliminary data.</text>
</comment>
<dbReference type="InterPro" id="IPR005033">
    <property type="entry name" value="YEATS"/>
</dbReference>
<evidence type="ECO:0000313" key="10">
    <source>
        <dbReference type="Proteomes" id="UP001265746"/>
    </source>
</evidence>
<dbReference type="GO" id="GO:0006355">
    <property type="term" value="P:regulation of DNA-templated transcription"/>
    <property type="evidence" value="ECO:0007669"/>
    <property type="project" value="InterPro"/>
</dbReference>
<keyword evidence="6" id="KW-0175">Coiled coil</keyword>
<dbReference type="AlphaFoldDB" id="A0AAD9SCL5"/>
<evidence type="ECO:0000256" key="3">
    <source>
        <dbReference type="ARBA" id="ARBA00023163"/>
    </source>
</evidence>
<accession>A0AAD9SCL5</accession>
<feature type="coiled-coil region" evidence="6">
    <location>
        <begin position="247"/>
        <end position="281"/>
    </location>
</feature>
<dbReference type="GO" id="GO:0005634">
    <property type="term" value="C:nucleus"/>
    <property type="evidence" value="ECO:0007669"/>
    <property type="project" value="UniProtKB-SubCell"/>
</dbReference>
<name>A0AAD9SCL5_PHOAM</name>
<reference evidence="9" key="1">
    <citation type="submission" date="2023-06" db="EMBL/GenBank/DDBJ databases">
        <authorList>
            <person name="Noh H."/>
        </authorList>
    </citation>
    <scope>NUCLEOTIDE SEQUENCE</scope>
    <source>
        <strain evidence="9">DUCC20226</strain>
    </source>
</reference>
<dbReference type="InterPro" id="IPR038704">
    <property type="entry name" value="YEAST_sf"/>
</dbReference>
<keyword evidence="10" id="KW-1185">Reference proteome</keyword>
<evidence type="ECO:0000256" key="1">
    <source>
        <dbReference type="ARBA" id="ARBA00022408"/>
    </source>
</evidence>
<feature type="compositionally biased region" description="Basic and acidic residues" evidence="7">
    <location>
        <begin position="45"/>
        <end position="61"/>
    </location>
</feature>
<keyword evidence="4 5" id="KW-0539">Nucleus</keyword>
<dbReference type="Pfam" id="PF03366">
    <property type="entry name" value="YEATS"/>
    <property type="match status" value="1"/>
</dbReference>
<protein>
    <recommendedName>
        <fullName evidence="1">Protein AF-9 homolog</fullName>
    </recommendedName>
</protein>
<evidence type="ECO:0000256" key="2">
    <source>
        <dbReference type="ARBA" id="ARBA00023015"/>
    </source>
</evidence>
<feature type="compositionally biased region" description="Basic residues" evidence="7">
    <location>
        <begin position="1"/>
        <end position="10"/>
    </location>
</feature>
<keyword evidence="2" id="KW-0805">Transcription regulation</keyword>
<keyword evidence="3" id="KW-0804">Transcription</keyword>
<feature type="region of interest" description="Disordered" evidence="7">
    <location>
        <begin position="40"/>
        <end position="61"/>
    </location>
</feature>
<dbReference type="CDD" id="cd16908">
    <property type="entry name" value="YEATS_Yaf9_like"/>
    <property type="match status" value="1"/>
</dbReference>
<gene>
    <name evidence="9" type="ORF">N8I77_007233</name>
</gene>
<proteinExistence type="predicted"/>
<dbReference type="InterPro" id="IPR055129">
    <property type="entry name" value="YEATS_dom"/>
</dbReference>
<sequence>MSRHAARKSLHNLDSIMAPANSSGKRVKGKQVYRPFIYGTTARPFDPDKNPKPPGTPEDHTHSWTVFVKGIDDVDITYWLKRVQFKLHESIPNHVRMIDGQKGEPFAVHETGWGEFEITIKMYYVPESSEKAQTLYHHLRLHAYGSDAEKSAMTANGEVPAWVYEEQVFNEPYEAFYDVLTSGAMPPSDPAASAKNKSGGKGGKGGAKEANQAPKRSEGGVLERSAMIPMHTRPGQPFSAEAEKLEVKKLSDAQAEVERLVEQMRAEIKEKEEQLRSLKEEAK</sequence>
<dbReference type="GO" id="GO:0000785">
    <property type="term" value="C:chromatin"/>
    <property type="evidence" value="ECO:0007669"/>
    <property type="project" value="UniProtKB-ARBA"/>
</dbReference>
<feature type="domain" description="YEATS" evidence="8">
    <location>
        <begin position="26"/>
        <end position="183"/>
    </location>
</feature>
<dbReference type="EMBL" id="JAUJFL010000004">
    <property type="protein sequence ID" value="KAK2604290.1"/>
    <property type="molecule type" value="Genomic_DNA"/>
</dbReference>
<feature type="region of interest" description="Disordered" evidence="7">
    <location>
        <begin position="1"/>
        <end position="27"/>
    </location>
</feature>
<evidence type="ECO:0000256" key="5">
    <source>
        <dbReference type="PROSITE-ProRule" id="PRU00376"/>
    </source>
</evidence>
<evidence type="ECO:0000256" key="6">
    <source>
        <dbReference type="SAM" id="Coils"/>
    </source>
</evidence>
<comment type="subcellular location">
    <subcellularLocation>
        <location evidence="5">Nucleus</location>
    </subcellularLocation>
</comment>
<evidence type="ECO:0000259" key="8">
    <source>
        <dbReference type="PROSITE" id="PS51037"/>
    </source>
</evidence>
<dbReference type="PANTHER" id="PTHR47573:SF1">
    <property type="entry name" value="PROTEIN AF-9 HOMOLOG"/>
    <property type="match status" value="1"/>
</dbReference>
<dbReference type="PROSITE" id="PS51037">
    <property type="entry name" value="YEATS"/>
    <property type="match status" value="1"/>
</dbReference>
<dbReference type="Gene3D" id="2.60.40.1970">
    <property type="entry name" value="YEATS domain"/>
    <property type="match status" value="1"/>
</dbReference>
<organism evidence="9 10">
    <name type="scientific">Phomopsis amygdali</name>
    <name type="common">Fusicoccum amygdali</name>
    <dbReference type="NCBI Taxonomy" id="1214568"/>
    <lineage>
        <taxon>Eukaryota</taxon>
        <taxon>Fungi</taxon>
        <taxon>Dikarya</taxon>
        <taxon>Ascomycota</taxon>
        <taxon>Pezizomycotina</taxon>
        <taxon>Sordariomycetes</taxon>
        <taxon>Sordariomycetidae</taxon>
        <taxon>Diaporthales</taxon>
        <taxon>Diaporthaceae</taxon>
        <taxon>Diaporthe</taxon>
    </lineage>
</organism>
<dbReference type="PANTHER" id="PTHR47573">
    <property type="entry name" value="PROTEIN AF-9 HOMOLOG"/>
    <property type="match status" value="1"/>
</dbReference>